<evidence type="ECO:0000313" key="13">
    <source>
        <dbReference type="EMBL" id="NKE72759.1"/>
    </source>
</evidence>
<dbReference type="RefSeq" id="WP_168062700.1">
    <property type="nucleotide sequence ID" value="NZ_VTOW01000004.1"/>
</dbReference>
<evidence type="ECO:0000256" key="8">
    <source>
        <dbReference type="ARBA" id="ARBA00023065"/>
    </source>
</evidence>
<keyword evidence="9 11" id="KW-0472">Membrane</keyword>
<comment type="subcellular location">
    <subcellularLocation>
        <location evidence="11 12">Cell membrane</location>
        <topology evidence="11 12">Multi-pass membrane protein</topology>
    </subcellularLocation>
    <subcellularLocation>
        <location evidence="1">Membrane</location>
        <topology evidence="1">Multi-pass membrane protein</topology>
    </subcellularLocation>
</comment>
<dbReference type="PANTHER" id="PTHR42823">
    <property type="entry name" value="ATP SYNTHASE SUBUNIT A, CHLOROPLASTIC"/>
    <property type="match status" value="1"/>
</dbReference>
<keyword evidence="11" id="KW-1003">Cell membrane</keyword>
<feature type="transmembrane region" description="Helical" evidence="11">
    <location>
        <begin position="104"/>
        <end position="124"/>
    </location>
</feature>
<dbReference type="GO" id="GO:0042777">
    <property type="term" value="P:proton motive force-driven plasma membrane ATP synthesis"/>
    <property type="evidence" value="ECO:0007669"/>
    <property type="project" value="TreeGrafter"/>
</dbReference>
<comment type="function">
    <text evidence="11 12">Key component of the proton channel; it plays a direct role in the translocation of protons across the membrane.</text>
</comment>
<feature type="transmembrane region" description="Helical" evidence="11">
    <location>
        <begin position="212"/>
        <end position="228"/>
    </location>
</feature>
<feature type="transmembrane region" description="Helical" evidence="11">
    <location>
        <begin position="171"/>
        <end position="190"/>
    </location>
</feature>
<keyword evidence="8 11" id="KW-0406">Ion transport</keyword>
<comment type="similarity">
    <text evidence="2 11 12">Belongs to the ATPase A chain family.</text>
</comment>
<evidence type="ECO:0000256" key="2">
    <source>
        <dbReference type="ARBA" id="ARBA00006810"/>
    </source>
</evidence>
<gene>
    <name evidence="11 13" type="primary">atpB</name>
    <name evidence="13" type="ORF">MNODULE_18570</name>
</gene>
<keyword evidence="3 11" id="KW-0813">Transport</keyword>
<dbReference type="EMBL" id="VTOW01000004">
    <property type="protein sequence ID" value="NKE72759.1"/>
    <property type="molecule type" value="Genomic_DNA"/>
</dbReference>
<dbReference type="InterPro" id="IPR000568">
    <property type="entry name" value="ATP_synth_F0_asu"/>
</dbReference>
<dbReference type="GO" id="GO:0005886">
    <property type="term" value="C:plasma membrane"/>
    <property type="evidence" value="ECO:0007669"/>
    <property type="project" value="UniProtKB-SubCell"/>
</dbReference>
<keyword evidence="7 11" id="KW-1133">Transmembrane helix</keyword>
<name>A0A7X6ICT6_9BACT</name>
<evidence type="ECO:0000256" key="11">
    <source>
        <dbReference type="HAMAP-Rule" id="MF_01393"/>
    </source>
</evidence>
<dbReference type="NCBIfam" id="TIGR01131">
    <property type="entry name" value="ATP_synt_6_or_A"/>
    <property type="match status" value="1"/>
</dbReference>
<evidence type="ECO:0000256" key="9">
    <source>
        <dbReference type="ARBA" id="ARBA00023136"/>
    </source>
</evidence>
<dbReference type="SUPFAM" id="SSF81336">
    <property type="entry name" value="F1F0 ATP synthase subunit A"/>
    <property type="match status" value="1"/>
</dbReference>
<evidence type="ECO:0000256" key="6">
    <source>
        <dbReference type="ARBA" id="ARBA00022781"/>
    </source>
</evidence>
<dbReference type="HAMAP" id="MF_01393">
    <property type="entry name" value="ATP_synth_a_bact"/>
    <property type="match status" value="1"/>
</dbReference>
<dbReference type="InterPro" id="IPR023011">
    <property type="entry name" value="ATP_synth_F0_asu_AS"/>
</dbReference>
<protein>
    <recommendedName>
        <fullName evidence="11 12">ATP synthase subunit a</fullName>
    </recommendedName>
    <alternativeName>
        <fullName evidence="11">ATP synthase F0 sector subunit a</fullName>
    </alternativeName>
    <alternativeName>
        <fullName evidence="11">F-ATPase subunit 6</fullName>
    </alternativeName>
</protein>
<proteinExistence type="inferred from homology"/>
<feature type="transmembrane region" description="Helical" evidence="11">
    <location>
        <begin position="48"/>
        <end position="65"/>
    </location>
</feature>
<evidence type="ECO:0000256" key="12">
    <source>
        <dbReference type="RuleBase" id="RU000483"/>
    </source>
</evidence>
<organism evidence="13 14">
    <name type="scientific">Candidatus Manganitrophus noduliformans</name>
    <dbReference type="NCBI Taxonomy" id="2606439"/>
    <lineage>
        <taxon>Bacteria</taxon>
        <taxon>Pseudomonadati</taxon>
        <taxon>Nitrospirota</taxon>
        <taxon>Nitrospiria</taxon>
        <taxon>Candidatus Troglogloeales</taxon>
        <taxon>Candidatus Manganitrophaceae</taxon>
        <taxon>Candidatus Manganitrophus</taxon>
    </lineage>
</organism>
<dbReference type="InterPro" id="IPR035908">
    <property type="entry name" value="F0_ATP_A_sf"/>
</dbReference>
<evidence type="ECO:0000256" key="4">
    <source>
        <dbReference type="ARBA" id="ARBA00022547"/>
    </source>
</evidence>
<accession>A0A7X6ICT6</accession>
<feature type="transmembrane region" description="Helical" evidence="11">
    <location>
        <begin position="240"/>
        <end position="265"/>
    </location>
</feature>
<dbReference type="AlphaFoldDB" id="A0A7X6ICT6"/>
<dbReference type="CDD" id="cd00310">
    <property type="entry name" value="ATP-synt_Fo_a_6"/>
    <property type="match status" value="1"/>
</dbReference>
<comment type="caution">
    <text evidence="13">The sequence shown here is derived from an EMBL/GenBank/DDBJ whole genome shotgun (WGS) entry which is preliminary data.</text>
</comment>
<dbReference type="Proteomes" id="UP000534783">
    <property type="component" value="Unassembled WGS sequence"/>
</dbReference>
<evidence type="ECO:0000256" key="5">
    <source>
        <dbReference type="ARBA" id="ARBA00022692"/>
    </source>
</evidence>
<sequence length="275" mass="29849">MTGEVAFNLMAAAGGLAALEPPNIITLLNHYAPPSKVIEFLHHFENPIFSGIAIFLLVFVARQATRRPQLVPGKLQNLVEMAVEALDNFVTGVIGPRGRRFTPFIGTLFLYILTMNIMGLVPGMKAPTSSFNTTVALALTVFLYVQFTGIRTNGILGYLDHLAGSPRPKGVAGFLIALVSVPFNVTLHVIEELAKPLSLSVRLFGNIFGEDVLIGQMLILGIAALSFINSPVGLPLQFPFYLLALLLGSIQALVFSLLSTIYIFLMLPHEEEGHH</sequence>
<evidence type="ECO:0000256" key="1">
    <source>
        <dbReference type="ARBA" id="ARBA00004141"/>
    </source>
</evidence>
<keyword evidence="6 11" id="KW-0375">Hydrogen ion transport</keyword>
<evidence type="ECO:0000256" key="3">
    <source>
        <dbReference type="ARBA" id="ARBA00022448"/>
    </source>
</evidence>
<feature type="transmembrane region" description="Helical" evidence="11">
    <location>
        <begin position="130"/>
        <end position="150"/>
    </location>
</feature>
<evidence type="ECO:0000256" key="10">
    <source>
        <dbReference type="ARBA" id="ARBA00023310"/>
    </source>
</evidence>
<keyword evidence="4 11" id="KW-0138">CF(0)</keyword>
<keyword evidence="14" id="KW-1185">Reference proteome</keyword>
<dbReference type="GO" id="GO:0046933">
    <property type="term" value="F:proton-transporting ATP synthase activity, rotational mechanism"/>
    <property type="evidence" value="ECO:0007669"/>
    <property type="project" value="UniProtKB-UniRule"/>
</dbReference>
<dbReference type="Pfam" id="PF00119">
    <property type="entry name" value="ATP-synt_A"/>
    <property type="match status" value="1"/>
</dbReference>
<reference evidence="13 14" key="1">
    <citation type="journal article" date="2020" name="Nature">
        <title>Bacterial chemolithoautotrophy via manganese oxidation.</title>
        <authorList>
            <person name="Yu H."/>
            <person name="Leadbetter J.R."/>
        </authorList>
    </citation>
    <scope>NUCLEOTIDE SEQUENCE [LARGE SCALE GENOMIC DNA]</scope>
    <source>
        <strain evidence="13 14">Mn-1</strain>
    </source>
</reference>
<evidence type="ECO:0000313" key="14">
    <source>
        <dbReference type="Proteomes" id="UP000534783"/>
    </source>
</evidence>
<keyword evidence="5 11" id="KW-0812">Transmembrane</keyword>
<dbReference type="PRINTS" id="PR00123">
    <property type="entry name" value="ATPASEA"/>
</dbReference>
<dbReference type="GO" id="GO:0045259">
    <property type="term" value="C:proton-transporting ATP synthase complex"/>
    <property type="evidence" value="ECO:0007669"/>
    <property type="project" value="UniProtKB-KW"/>
</dbReference>
<dbReference type="InterPro" id="IPR045082">
    <property type="entry name" value="ATP_syn_F0_a_bact/chloroplast"/>
</dbReference>
<evidence type="ECO:0000256" key="7">
    <source>
        <dbReference type="ARBA" id="ARBA00022989"/>
    </source>
</evidence>
<dbReference type="PROSITE" id="PS00449">
    <property type="entry name" value="ATPASE_A"/>
    <property type="match status" value="1"/>
</dbReference>
<dbReference type="PANTHER" id="PTHR42823:SF3">
    <property type="entry name" value="ATP SYNTHASE SUBUNIT A, CHLOROPLASTIC"/>
    <property type="match status" value="1"/>
</dbReference>
<keyword evidence="10 11" id="KW-0066">ATP synthesis</keyword>
<dbReference type="Gene3D" id="1.20.120.220">
    <property type="entry name" value="ATP synthase, F0 complex, subunit A"/>
    <property type="match status" value="1"/>
</dbReference>